<evidence type="ECO:0000313" key="2">
    <source>
        <dbReference type="Proteomes" id="UP000272474"/>
    </source>
</evidence>
<keyword evidence="2" id="KW-1185">Reference proteome</keyword>
<evidence type="ECO:0000313" key="1">
    <source>
        <dbReference type="EMBL" id="RKN43045.1"/>
    </source>
</evidence>
<dbReference type="AlphaFoldDB" id="A0A3A9Z433"/>
<name>A0A3A9Z433_9ACTN</name>
<organism evidence="1 2">
    <name type="scientific">Streptomyces hoynatensis</name>
    <dbReference type="NCBI Taxonomy" id="1141874"/>
    <lineage>
        <taxon>Bacteria</taxon>
        <taxon>Bacillati</taxon>
        <taxon>Actinomycetota</taxon>
        <taxon>Actinomycetes</taxon>
        <taxon>Kitasatosporales</taxon>
        <taxon>Streptomycetaceae</taxon>
        <taxon>Streptomyces</taxon>
    </lineage>
</organism>
<dbReference type="EMBL" id="RBAL01000005">
    <property type="protein sequence ID" value="RKN43045.1"/>
    <property type="molecule type" value="Genomic_DNA"/>
</dbReference>
<protein>
    <submittedName>
        <fullName evidence="1">Uncharacterized protein</fullName>
    </submittedName>
</protein>
<reference evidence="1 2" key="1">
    <citation type="journal article" date="2014" name="Int. J. Syst. Evol. Microbiol.">
        <title>Streptomyces hoynatensis sp. nov., isolated from deep marine sediment.</title>
        <authorList>
            <person name="Veyisoglu A."/>
            <person name="Sahin N."/>
        </authorList>
    </citation>
    <scope>NUCLEOTIDE SEQUENCE [LARGE SCALE GENOMIC DNA]</scope>
    <source>
        <strain evidence="1 2">KCTC 29097</strain>
    </source>
</reference>
<proteinExistence type="predicted"/>
<sequence>MPGQEQLLLTKEIIIMRPGPRAEFDSFYLLWAMTLKIVREQWKRVIFMQTNREDVGDRFLEIEIPVPKNPEIAAQVSQPFRTYYQTVAKARTSLGQYLADSGEHHFFVSGAENDIEAQE</sequence>
<dbReference type="Proteomes" id="UP000272474">
    <property type="component" value="Unassembled WGS sequence"/>
</dbReference>
<accession>A0A3A9Z433</accession>
<comment type="caution">
    <text evidence="1">The sequence shown here is derived from an EMBL/GenBank/DDBJ whole genome shotgun (WGS) entry which is preliminary data.</text>
</comment>
<gene>
    <name evidence="1" type="ORF">D7294_11080</name>
</gene>